<feature type="compositionally biased region" description="Basic and acidic residues" evidence="1">
    <location>
        <begin position="37"/>
        <end position="56"/>
    </location>
</feature>
<protein>
    <submittedName>
        <fullName evidence="2">Uncharacterized protein</fullName>
    </submittedName>
</protein>
<organism evidence="2">
    <name type="scientific">Bradyrhizobium japonicum</name>
    <dbReference type="NCBI Taxonomy" id="375"/>
    <lineage>
        <taxon>Bacteria</taxon>
        <taxon>Pseudomonadati</taxon>
        <taxon>Pseudomonadota</taxon>
        <taxon>Alphaproteobacteria</taxon>
        <taxon>Hyphomicrobiales</taxon>
        <taxon>Nitrobacteraceae</taxon>
        <taxon>Bradyrhizobium</taxon>
    </lineage>
</organism>
<sequence length="132" mass="14901">MARSPAARSRAASASASTTDGTLTMPFSPKIIGQSDPARDPWRHDRRLPRDHGDHRGRTRARRRRAPQADRADHQLLALRPRARQLCQCLDRQAGPRIVAFERAPGRTMRTSRSPNCFGHFMLRPTPGNDEE</sequence>
<accession>Q8RLG8</accession>
<proteinExistence type="predicted"/>
<dbReference type="AlphaFoldDB" id="Q8RLG8"/>
<dbReference type="EMBL" id="AY081837">
    <property type="protein sequence ID" value="AAM12349.1"/>
    <property type="molecule type" value="Genomic_DNA"/>
</dbReference>
<evidence type="ECO:0000313" key="2">
    <source>
        <dbReference type="EMBL" id="AAM12349.1"/>
    </source>
</evidence>
<feature type="compositionally biased region" description="Low complexity" evidence="1">
    <location>
        <begin position="1"/>
        <end position="17"/>
    </location>
</feature>
<name>Q8RLG8_BRAJP</name>
<reference evidence="2" key="1">
    <citation type="submission" date="2002-03" db="EMBL/GenBank/DDBJ databases">
        <title>TnKPK2 insertions in the Bradyrhizobium japonicum poxB gene (pyruvate dehydrogenase) affect the symbiotic interaction within soybean nodules.</title>
        <authorList>
            <person name="Mueller P."/>
        </authorList>
    </citation>
    <scope>NUCLEOTIDE SEQUENCE</scope>
    <source>
        <strain evidence="2">USDA110spc4</strain>
    </source>
</reference>
<feature type="region of interest" description="Disordered" evidence="1">
    <location>
        <begin position="1"/>
        <end position="73"/>
    </location>
</feature>
<feature type="compositionally biased region" description="Basic residues" evidence="1">
    <location>
        <begin position="57"/>
        <end position="66"/>
    </location>
</feature>
<evidence type="ECO:0000256" key="1">
    <source>
        <dbReference type="SAM" id="MobiDB-lite"/>
    </source>
</evidence>